<protein>
    <submittedName>
        <fullName evidence="1">Uncharacterized protein</fullName>
    </submittedName>
</protein>
<name>A0A853CJ64_9ACTN</name>
<organism evidence="1 2">
    <name type="scientific">Petropleomorpha daqingensis</name>
    <dbReference type="NCBI Taxonomy" id="2026353"/>
    <lineage>
        <taxon>Bacteria</taxon>
        <taxon>Bacillati</taxon>
        <taxon>Actinomycetota</taxon>
        <taxon>Actinomycetes</taxon>
        <taxon>Geodermatophilales</taxon>
        <taxon>Geodermatophilaceae</taxon>
        <taxon>Petropleomorpha</taxon>
    </lineage>
</organism>
<dbReference type="AlphaFoldDB" id="A0A853CJ64"/>
<comment type="caution">
    <text evidence="1">The sequence shown here is derived from an EMBL/GenBank/DDBJ whole genome shotgun (WGS) entry which is preliminary data.</text>
</comment>
<reference evidence="1 2" key="1">
    <citation type="submission" date="2020-07" db="EMBL/GenBank/DDBJ databases">
        <title>Sequencing the genomes of 1000 actinobacteria strains.</title>
        <authorList>
            <person name="Klenk H.-P."/>
        </authorList>
    </citation>
    <scope>NUCLEOTIDE SEQUENCE [LARGE SCALE GENOMIC DNA]</scope>
    <source>
        <strain evidence="1 2">DSM 104001</strain>
    </source>
</reference>
<dbReference type="Proteomes" id="UP000541969">
    <property type="component" value="Unassembled WGS sequence"/>
</dbReference>
<gene>
    <name evidence="1" type="ORF">GGQ55_002870</name>
</gene>
<dbReference type="EMBL" id="JACBZT010000001">
    <property type="protein sequence ID" value="NYJ06592.1"/>
    <property type="molecule type" value="Genomic_DNA"/>
</dbReference>
<keyword evidence="2" id="KW-1185">Reference proteome</keyword>
<sequence>MTAPRIISAGGQPNRLDDSGVTAQAVEAFAKSYAERRDGANSVVPLRGPMRHRSWSSNEAAAYSSRPAWHEHGTPQPVASAWEAVEDAATAERASCTAVRSIESDRRAERQLAELAVDNAIEAGEEPPALTITDWSAERVRREAIDAARQRALRAAREEYDAVVEAELPAWRAALADEAAQRLGTARAAYSSADEPIRAYLEAASALLAMDPPAEPSPADYFRKPAHETEVELFAARAEAEDRAEAARTEIRHERSRITAGRDALGAIAEALA</sequence>
<accession>A0A853CJ64</accession>
<evidence type="ECO:0000313" key="2">
    <source>
        <dbReference type="Proteomes" id="UP000541969"/>
    </source>
</evidence>
<dbReference type="RefSeq" id="WP_179717814.1">
    <property type="nucleotide sequence ID" value="NZ_JACBZT010000001.1"/>
</dbReference>
<evidence type="ECO:0000313" key="1">
    <source>
        <dbReference type="EMBL" id="NYJ06592.1"/>
    </source>
</evidence>
<proteinExistence type="predicted"/>